<dbReference type="Pfam" id="PF07593">
    <property type="entry name" value="UnbV_ASPIC"/>
    <property type="match status" value="1"/>
</dbReference>
<dbReference type="InterPro" id="IPR027039">
    <property type="entry name" value="Crtac1"/>
</dbReference>
<dbReference type="SUPFAM" id="SSF69318">
    <property type="entry name" value="Integrin alpha N-terminal domain"/>
    <property type="match status" value="2"/>
</dbReference>
<reference evidence="3 4" key="1">
    <citation type="submission" date="2019-05" db="EMBL/GenBank/DDBJ databases">
        <authorList>
            <person name="Zhang J.-Y."/>
            <person name="Feg X."/>
            <person name="Du Z.-J."/>
        </authorList>
    </citation>
    <scope>NUCLEOTIDE SEQUENCE [LARGE SCALE GENOMIC DNA]</scope>
    <source>
        <strain evidence="3 4">RZ26</strain>
    </source>
</reference>
<evidence type="ECO:0000256" key="1">
    <source>
        <dbReference type="ARBA" id="ARBA00022729"/>
    </source>
</evidence>
<evidence type="ECO:0000259" key="2">
    <source>
        <dbReference type="Pfam" id="PF07593"/>
    </source>
</evidence>
<dbReference type="Pfam" id="PF13517">
    <property type="entry name" value="FG-GAP_3"/>
    <property type="match status" value="4"/>
</dbReference>
<dbReference type="InterPro" id="IPR011519">
    <property type="entry name" value="UnbV_ASPIC"/>
</dbReference>
<gene>
    <name evidence="3" type="ORF">FEE95_08310</name>
</gene>
<evidence type="ECO:0000313" key="3">
    <source>
        <dbReference type="EMBL" id="TMM59417.1"/>
    </source>
</evidence>
<dbReference type="OrthoDB" id="9816120at2"/>
<dbReference type="Proteomes" id="UP000310314">
    <property type="component" value="Unassembled WGS sequence"/>
</dbReference>
<dbReference type="PANTHER" id="PTHR16026:SF0">
    <property type="entry name" value="CARTILAGE ACIDIC PROTEIN 1"/>
    <property type="match status" value="1"/>
</dbReference>
<dbReference type="RefSeq" id="WP_138657406.1">
    <property type="nucleotide sequence ID" value="NZ_VATY01000001.1"/>
</dbReference>
<name>A0A5S3Q1E5_9FLAO</name>
<proteinExistence type="predicted"/>
<keyword evidence="1" id="KW-0732">Signal</keyword>
<dbReference type="InterPro" id="IPR013517">
    <property type="entry name" value="FG-GAP"/>
</dbReference>
<dbReference type="PANTHER" id="PTHR16026">
    <property type="entry name" value="CARTILAGE ACIDIC PROTEIN 1"/>
    <property type="match status" value="1"/>
</dbReference>
<organism evidence="3 4">
    <name type="scientific">Maribacter algarum</name>
    <name type="common">ex Zhang et al. 2020</name>
    <dbReference type="NCBI Taxonomy" id="2578118"/>
    <lineage>
        <taxon>Bacteria</taxon>
        <taxon>Pseudomonadati</taxon>
        <taxon>Bacteroidota</taxon>
        <taxon>Flavobacteriia</taxon>
        <taxon>Flavobacteriales</taxon>
        <taxon>Flavobacteriaceae</taxon>
        <taxon>Maribacter</taxon>
    </lineage>
</organism>
<dbReference type="PROSITE" id="PS51257">
    <property type="entry name" value="PROKAR_LIPOPROTEIN"/>
    <property type="match status" value="1"/>
</dbReference>
<dbReference type="InterPro" id="IPR028994">
    <property type="entry name" value="Integrin_alpha_N"/>
</dbReference>
<accession>A0A5S3Q1E5</accession>
<evidence type="ECO:0000313" key="4">
    <source>
        <dbReference type="Proteomes" id="UP000310314"/>
    </source>
</evidence>
<feature type="domain" description="ASPIC/UnbV" evidence="2">
    <location>
        <begin position="516"/>
        <end position="583"/>
    </location>
</feature>
<comment type="caution">
    <text evidence="3">The sequence shown here is derived from an EMBL/GenBank/DDBJ whole genome shotgun (WGS) entry which is preliminary data.</text>
</comment>
<sequence>MTKNVFYILLLVLVVSCGNSEGELFSNPSPQETGINFTNTLTPTEDANILDYLYFYNGGGVAVGDINGDELPDIFFSGNQVKNKLYLNKGNLKFEDISDKAGISGNSSWNTGAVMGDINGDGLLDIYVCAVVGINGFNGFNELYINNGDNTFTESAAKFGLDFDSYSSSAAFLDFDNDGDLDIYLLNHAVHTQESYGNAETRKKRNYQTGDKLLRNDGGKFTDVSEEAGIYGGVNGYGLGVAVSDFNQDGYPDIYVGNDFHEDDYYYINNGDGTFSESLKNYFGHTSRFSMGNDVADINHDGWPDIISLDMLPEDEKILKSSEGADNVQTQRLRTERFGYHYQYSRNMLFVNRPQAGFMEIALTSGVAATDWSWSALFADYDQDGEQDIFISNGIAKRPNDLDYINFVSDEQIQKKISNTKLVDEQALNLMPSGATHNYIFKGSQNLEFEDKSKSWIVNDTLKSGATAMADFDLDGDLDLVINNSNEAASLYINKTDSKSSFLKLKFKYTQGNLLGLGTKVFSYHNGKLQYKELYTVRGFQASSEPVIHFGYGSSQKVDSLKIIWPDNTFQVLKDVATGQTLTISPENTKPFDYGTLKPKTFKLFEQVNDNLGINFTHREDGYIDFNRQKLIPYQIGDRGPALALGDLNNDGTTDVFLGGSKYVPSKTYIQKDSTFIEYEIPSIAKDSIKEDVTAVISDFNADGKNDLLLGTGGADFFNKMKPLLNSYYIHKDSVYEIKPLPQSFENASIMRPYDFDNDGDLDVFVGNQSVSNDFGKLPTSYVLVNENGNFSTLENKEFQNIGMVTDAIWHDFDGDNTKDLIVIGEWMAPIFFKNENGNLIKHDVGVNGLNGLWQSISPFDIDGDGDKDYLLGNWGTNSKFTASDKYPMKMYYGDFDKNDQTETILVTEKNGAYYPLESLDGLTGQLVSLKKKFTTYADFAGKTADEIFEKEAMKNADVLKVSELRSGFLRNQNGKFSFVPFRNELQVSPIMAFISYDFDKDGKEEALAAGNYFGVKPFHGRLDSFSGALIKDENNVILGDEIGLNLMQKSVRHLNIITLNKQPYLLVTINNNKAEVYKLTK</sequence>
<dbReference type="EMBL" id="VATY01000001">
    <property type="protein sequence ID" value="TMM59417.1"/>
    <property type="molecule type" value="Genomic_DNA"/>
</dbReference>
<protein>
    <recommendedName>
        <fullName evidence="2">ASPIC/UnbV domain-containing protein</fullName>
    </recommendedName>
</protein>
<dbReference type="AlphaFoldDB" id="A0A5S3Q1E5"/>
<keyword evidence="4" id="KW-1185">Reference proteome</keyword>
<dbReference type="Gene3D" id="2.130.10.130">
    <property type="entry name" value="Integrin alpha, N-terminal"/>
    <property type="match status" value="3"/>
</dbReference>